<feature type="compositionally biased region" description="Low complexity" evidence="2">
    <location>
        <begin position="31"/>
        <end position="53"/>
    </location>
</feature>
<sequence length="204" mass="23016">MPHYCTKALFLGILFVMVLVVGWSGYSVRAQTNPTTSSTTATQPSSGSSSKDSSNMDNKQPPALVIPKQLSKETYDKVMATMDALLKRLHQQHLALKSQVENAQMQLLIAQKDEEQARQTYEKLQKQYFTTKLQRASMATKLKAALKAFKQAQKASKSSLSRYNKMIKAKADVEGKYESERRKLASLKKKAQELLDVRNINNRK</sequence>
<dbReference type="OrthoDB" id="10459541at2759"/>
<name>A0A6A5BR71_NAEFO</name>
<evidence type="ECO:0000313" key="4">
    <source>
        <dbReference type="Proteomes" id="UP000444721"/>
    </source>
</evidence>
<feature type="coiled-coil region" evidence="1">
    <location>
        <begin position="86"/>
        <end position="127"/>
    </location>
</feature>
<evidence type="ECO:0000256" key="1">
    <source>
        <dbReference type="SAM" id="Coils"/>
    </source>
</evidence>
<protein>
    <submittedName>
        <fullName evidence="3">Uncharacterized protein</fullName>
    </submittedName>
</protein>
<dbReference type="VEuPathDB" id="AmoebaDB:NF0118110"/>
<dbReference type="VEuPathDB" id="AmoebaDB:NfTy_070230"/>
<gene>
    <name evidence="3" type="ORF">FDP41_003598</name>
</gene>
<accession>A0A6A5BR71</accession>
<dbReference type="Proteomes" id="UP000444721">
    <property type="component" value="Unassembled WGS sequence"/>
</dbReference>
<evidence type="ECO:0000313" key="3">
    <source>
        <dbReference type="EMBL" id="KAF0977606.1"/>
    </source>
</evidence>
<comment type="caution">
    <text evidence="3">The sequence shown here is derived from an EMBL/GenBank/DDBJ whole genome shotgun (WGS) entry which is preliminary data.</text>
</comment>
<evidence type="ECO:0000256" key="2">
    <source>
        <dbReference type="SAM" id="MobiDB-lite"/>
    </source>
</evidence>
<dbReference type="OMA" id="GKYESER"/>
<dbReference type="RefSeq" id="XP_044562319.1">
    <property type="nucleotide sequence ID" value="XM_044706919.1"/>
</dbReference>
<dbReference type="GeneID" id="68110816"/>
<dbReference type="EMBL" id="VFQX01000034">
    <property type="protein sequence ID" value="KAF0977606.1"/>
    <property type="molecule type" value="Genomic_DNA"/>
</dbReference>
<keyword evidence="4" id="KW-1185">Reference proteome</keyword>
<proteinExistence type="predicted"/>
<keyword evidence="1" id="KW-0175">Coiled coil</keyword>
<feature type="coiled-coil region" evidence="1">
    <location>
        <begin position="170"/>
        <end position="197"/>
    </location>
</feature>
<feature type="region of interest" description="Disordered" evidence="2">
    <location>
        <begin position="31"/>
        <end position="63"/>
    </location>
</feature>
<dbReference type="AlphaFoldDB" id="A0A6A5BR71"/>
<dbReference type="VEuPathDB" id="AmoebaDB:FDP41_003598"/>
<reference evidence="3 4" key="1">
    <citation type="journal article" date="2019" name="Sci. Rep.">
        <title>Nanopore sequencing improves the draft genome of the human pathogenic amoeba Naegleria fowleri.</title>
        <authorList>
            <person name="Liechti N."/>
            <person name="Schurch N."/>
            <person name="Bruggmann R."/>
            <person name="Wittwer M."/>
        </authorList>
    </citation>
    <scope>NUCLEOTIDE SEQUENCE [LARGE SCALE GENOMIC DNA]</scope>
    <source>
        <strain evidence="3 4">ATCC 30894</strain>
    </source>
</reference>
<organism evidence="3 4">
    <name type="scientific">Naegleria fowleri</name>
    <name type="common">Brain eating amoeba</name>
    <dbReference type="NCBI Taxonomy" id="5763"/>
    <lineage>
        <taxon>Eukaryota</taxon>
        <taxon>Discoba</taxon>
        <taxon>Heterolobosea</taxon>
        <taxon>Tetramitia</taxon>
        <taxon>Eutetramitia</taxon>
        <taxon>Vahlkampfiidae</taxon>
        <taxon>Naegleria</taxon>
    </lineage>
</organism>